<reference evidence="1" key="1">
    <citation type="submission" date="2022-04" db="EMBL/GenBank/DDBJ databases">
        <title>Consumption of N2O by Flavobacterium azooxidireducens sp. nov. isolated from Decomposing Leaf Litter of Phragmites australis (Cav.).</title>
        <authorList>
            <person name="Behrendt U."/>
            <person name="Spanner T."/>
            <person name="Augustin J."/>
            <person name="Horn M.A."/>
            <person name="Kolb S."/>
            <person name="Ulrich A."/>
        </authorList>
    </citation>
    <scope>NUCLEOTIDE SEQUENCE</scope>
    <source>
        <strain evidence="1">IGB 4-14</strain>
    </source>
</reference>
<gene>
    <name evidence="1" type="ORF">M0M57_13830</name>
</gene>
<organism evidence="1 2">
    <name type="scientific">Flavobacterium azooxidireducens</name>
    <dbReference type="NCBI Taxonomy" id="1871076"/>
    <lineage>
        <taxon>Bacteria</taxon>
        <taxon>Pseudomonadati</taxon>
        <taxon>Bacteroidota</taxon>
        <taxon>Flavobacteriia</taxon>
        <taxon>Flavobacteriales</taxon>
        <taxon>Flavobacteriaceae</taxon>
        <taxon>Flavobacterium</taxon>
    </lineage>
</organism>
<name>A0ABY4KD10_9FLAO</name>
<dbReference type="EMBL" id="CP096205">
    <property type="protein sequence ID" value="UPQ78693.1"/>
    <property type="molecule type" value="Genomic_DNA"/>
</dbReference>
<evidence type="ECO:0000313" key="1">
    <source>
        <dbReference type="EMBL" id="UPQ78693.1"/>
    </source>
</evidence>
<dbReference type="RefSeq" id="WP_248433641.1">
    <property type="nucleotide sequence ID" value="NZ_CP096205.1"/>
</dbReference>
<dbReference type="Proteomes" id="UP000830583">
    <property type="component" value="Chromosome"/>
</dbReference>
<evidence type="ECO:0000313" key="2">
    <source>
        <dbReference type="Proteomes" id="UP000830583"/>
    </source>
</evidence>
<protein>
    <recommendedName>
        <fullName evidence="3">Lipoprotein</fullName>
    </recommendedName>
</protein>
<evidence type="ECO:0008006" key="3">
    <source>
        <dbReference type="Google" id="ProtNLM"/>
    </source>
</evidence>
<proteinExistence type="predicted"/>
<sequence>MNKTVLFHFIILFLFSCQNKKEETTFVFEKSTLPKLHSNLPEQPTACDCLKEMDQLLDALLIIQDDFKRLKALYEKETEQDIKNQIGDYLLDLDKSTKPYKTQLFLVEEKCAFSDEAFESCGFFEKTKEKFAELDE</sequence>
<dbReference type="PROSITE" id="PS51257">
    <property type="entry name" value="PROKAR_LIPOPROTEIN"/>
    <property type="match status" value="1"/>
</dbReference>
<keyword evidence="2" id="KW-1185">Reference proteome</keyword>
<accession>A0ABY4KD10</accession>